<keyword evidence="2" id="KW-1133">Transmembrane helix</keyword>
<dbReference type="InterPro" id="IPR036259">
    <property type="entry name" value="MFS_trans_sf"/>
</dbReference>
<feature type="transmembrane region" description="Helical" evidence="2">
    <location>
        <begin position="59"/>
        <end position="80"/>
    </location>
</feature>
<feature type="compositionally biased region" description="Basic and acidic residues" evidence="1">
    <location>
        <begin position="361"/>
        <end position="374"/>
    </location>
</feature>
<evidence type="ECO:0000256" key="2">
    <source>
        <dbReference type="SAM" id="Phobius"/>
    </source>
</evidence>
<reference evidence="3 4" key="1">
    <citation type="submission" date="2016-10" db="EMBL/GenBank/DDBJ databases">
        <authorList>
            <person name="de Groot N.N."/>
        </authorList>
    </citation>
    <scope>NUCLEOTIDE SEQUENCE [LARGE SCALE GENOMIC DNA]</scope>
    <source>
        <strain evidence="3 4">CGMCC 4.6533</strain>
    </source>
</reference>
<dbReference type="EMBL" id="FNDJ01000047">
    <property type="protein sequence ID" value="SDM55589.1"/>
    <property type="molecule type" value="Genomic_DNA"/>
</dbReference>
<keyword evidence="2" id="KW-0812">Transmembrane</keyword>
<proteinExistence type="predicted"/>
<dbReference type="SUPFAM" id="SSF103473">
    <property type="entry name" value="MFS general substrate transporter"/>
    <property type="match status" value="1"/>
</dbReference>
<feature type="transmembrane region" description="Helical" evidence="2">
    <location>
        <begin position="116"/>
        <end position="140"/>
    </location>
</feature>
<feature type="compositionally biased region" description="Low complexity" evidence="1">
    <location>
        <begin position="375"/>
        <end position="385"/>
    </location>
</feature>
<protein>
    <submittedName>
        <fullName evidence="3">Uncharacterized protein</fullName>
    </submittedName>
</protein>
<feature type="transmembrane region" description="Helical" evidence="2">
    <location>
        <begin position="224"/>
        <end position="245"/>
    </location>
</feature>
<dbReference type="RefSeq" id="WP_090946930.1">
    <property type="nucleotide sequence ID" value="NZ_FNDJ01000047.1"/>
</dbReference>
<accession>A0A1G9U6I5</accession>
<name>A0A1G9U6I5_9ACTN</name>
<dbReference type="STRING" id="633440.SAMN05421869_14727"/>
<keyword evidence="4" id="KW-1185">Reference proteome</keyword>
<feature type="transmembrane region" description="Helical" evidence="2">
    <location>
        <begin position="288"/>
        <end position="321"/>
    </location>
</feature>
<organism evidence="3 4">
    <name type="scientific">Nonomuraea jiangxiensis</name>
    <dbReference type="NCBI Taxonomy" id="633440"/>
    <lineage>
        <taxon>Bacteria</taxon>
        <taxon>Bacillati</taxon>
        <taxon>Actinomycetota</taxon>
        <taxon>Actinomycetes</taxon>
        <taxon>Streptosporangiales</taxon>
        <taxon>Streptosporangiaceae</taxon>
        <taxon>Nonomuraea</taxon>
    </lineage>
</organism>
<sequence>MTLTLLREHRATPVAAVSRPAGGGVAFAITADRVTAATAVAASPAVSGRPAHLIGRRSVLAFGLVLSCPGAAITALSWQVLAGGRLIQGTDATMRFPASLALLLCALPTSRRARGITLGCACGGGGMLALLTSNGWLPVVHGRQTPFVPCAGLVAALLLLAPALPHPGTVRHVPDFVGAVPPASAVAAGVLANPRGSVWGWLSPRSPGHAIDSRPWRRDGFPRVTGSACLFGAVSFAALALGPPYPMATGLTSSPAWTWPVVSSPAMIASSVAATLAGRRIGQYEVIFGGGLVLGGFAIGAIGTGARLGGAIGVTGATVLIDRPFPEGPVPGYASVLVVIPPAVLLAATALVRVAGASSHGMEHRSQRAADGGRRSPAGPSPGRATPSTRYGARPRRSRPVSRSTTCPQPE</sequence>
<evidence type="ECO:0000256" key="1">
    <source>
        <dbReference type="SAM" id="MobiDB-lite"/>
    </source>
</evidence>
<evidence type="ECO:0000313" key="4">
    <source>
        <dbReference type="Proteomes" id="UP000199202"/>
    </source>
</evidence>
<dbReference type="Proteomes" id="UP000199202">
    <property type="component" value="Unassembled WGS sequence"/>
</dbReference>
<gene>
    <name evidence="3" type="ORF">SAMN05421869_14727</name>
</gene>
<dbReference type="AlphaFoldDB" id="A0A1G9U6I5"/>
<keyword evidence="2" id="KW-0472">Membrane</keyword>
<evidence type="ECO:0000313" key="3">
    <source>
        <dbReference type="EMBL" id="SDM55589.1"/>
    </source>
</evidence>
<feature type="region of interest" description="Disordered" evidence="1">
    <location>
        <begin position="357"/>
        <end position="411"/>
    </location>
</feature>
<dbReference type="Gene3D" id="1.20.1250.20">
    <property type="entry name" value="MFS general substrate transporter like domains"/>
    <property type="match status" value="1"/>
</dbReference>
<feature type="transmembrane region" description="Helical" evidence="2">
    <location>
        <begin position="257"/>
        <end position="276"/>
    </location>
</feature>
<feature type="transmembrane region" description="Helical" evidence="2">
    <location>
        <begin position="333"/>
        <end position="355"/>
    </location>
</feature>